<feature type="compositionally biased region" description="Pro residues" evidence="1">
    <location>
        <begin position="1"/>
        <end position="11"/>
    </location>
</feature>
<dbReference type="Pfam" id="PF11720">
    <property type="entry name" value="Inhibitor_I78"/>
    <property type="match status" value="1"/>
</dbReference>
<dbReference type="PANTHER" id="PTHR39600:SF1">
    <property type="entry name" value="PEPTIDASE INHIBITOR I78 FAMILY PROTEIN"/>
    <property type="match status" value="1"/>
</dbReference>
<reference evidence="2 3" key="1">
    <citation type="submission" date="2018-11" db="EMBL/GenBank/DDBJ databases">
        <title>Lysobacter cryohumiis sp. nov., isolated from soil in the Tianshan Mountains, Xinjiang, China.</title>
        <authorList>
            <person name="Luo Y."/>
            <person name="Sheng H."/>
        </authorList>
    </citation>
    <scope>NUCLEOTIDE SEQUENCE [LARGE SCALE GENOMIC DNA]</scope>
    <source>
        <strain evidence="2 3">ZS60</strain>
    </source>
</reference>
<proteinExistence type="predicted"/>
<evidence type="ECO:0000313" key="2">
    <source>
        <dbReference type="EMBL" id="RNF83651.1"/>
    </source>
</evidence>
<dbReference type="AlphaFoldDB" id="A0A3M8SQR4"/>
<gene>
    <name evidence="2" type="ORF">EER27_09705</name>
</gene>
<evidence type="ECO:0000256" key="1">
    <source>
        <dbReference type="SAM" id="MobiDB-lite"/>
    </source>
</evidence>
<dbReference type="InterPro" id="IPR021719">
    <property type="entry name" value="Prot_inh_I78"/>
</dbReference>
<dbReference type="OrthoDB" id="6049927at2"/>
<evidence type="ECO:0000313" key="3">
    <source>
        <dbReference type="Proteomes" id="UP000267049"/>
    </source>
</evidence>
<dbReference type="Proteomes" id="UP000267049">
    <property type="component" value="Unassembled WGS sequence"/>
</dbReference>
<accession>A0A3M8SQR4</accession>
<name>A0A3M8SQR4_9GAMM</name>
<comment type="caution">
    <text evidence="2">The sequence shown here is derived from an EMBL/GenBank/DDBJ whole genome shotgun (WGS) entry which is preliminary data.</text>
</comment>
<sequence length="144" mass="15112">MRTPPPEPLTPRTPRRPHAAGVLQRSYAMSVPSRDEGHPPGLDGSRSPVLPVAVLLLSMGACAALPIDEATAPPPQAGACHADGARSVMGLSPTRDVVELARVDSRSRTVRVIRPGDAVTQDYSGDRLNLEVNDRGAITGAYCG</sequence>
<feature type="region of interest" description="Disordered" evidence="1">
    <location>
        <begin position="1"/>
        <end position="46"/>
    </location>
</feature>
<dbReference type="Gene3D" id="3.30.10.10">
    <property type="entry name" value="Trypsin Inhibitor V, subunit A"/>
    <property type="match status" value="1"/>
</dbReference>
<dbReference type="EMBL" id="RIBS01000004">
    <property type="protein sequence ID" value="RNF83651.1"/>
    <property type="molecule type" value="Genomic_DNA"/>
</dbReference>
<keyword evidence="3" id="KW-1185">Reference proteome</keyword>
<protein>
    <submittedName>
        <fullName evidence="2">Proteinase inhibitor I78</fullName>
    </submittedName>
</protein>
<dbReference type="PANTHER" id="PTHR39600">
    <property type="entry name" value="PEPTIDASE INHIBITOR I78 FAMILY PROTEIN"/>
    <property type="match status" value="1"/>
</dbReference>
<organism evidence="2 3">
    <name type="scientific">Montanilutibacter psychrotolerans</name>
    <dbReference type="NCBI Taxonomy" id="1327343"/>
    <lineage>
        <taxon>Bacteria</taxon>
        <taxon>Pseudomonadati</taxon>
        <taxon>Pseudomonadota</taxon>
        <taxon>Gammaproteobacteria</taxon>
        <taxon>Lysobacterales</taxon>
        <taxon>Lysobacteraceae</taxon>
        <taxon>Montanilutibacter</taxon>
    </lineage>
</organism>